<protein>
    <submittedName>
        <fullName evidence="2">Uncharacterized protein</fullName>
    </submittedName>
</protein>
<proteinExistence type="predicted"/>
<accession>A0ABN7NKK4</accession>
<evidence type="ECO:0000313" key="2">
    <source>
        <dbReference type="EMBL" id="CAG2053565.1"/>
    </source>
</evidence>
<dbReference type="Proteomes" id="UP001153148">
    <property type="component" value="Unassembled WGS sequence"/>
</dbReference>
<reference evidence="2" key="1">
    <citation type="submission" date="2021-03" db="EMBL/GenBank/DDBJ databases">
        <authorList>
            <person name="Tran Van P."/>
        </authorList>
    </citation>
    <scope>NUCLEOTIDE SEQUENCE</scope>
</reference>
<feature type="non-terminal residue" evidence="2">
    <location>
        <position position="1"/>
    </location>
</feature>
<name>A0ABN7NKK4_TIMPD</name>
<evidence type="ECO:0000256" key="1">
    <source>
        <dbReference type="SAM" id="MobiDB-lite"/>
    </source>
</evidence>
<feature type="region of interest" description="Disordered" evidence="1">
    <location>
        <begin position="1"/>
        <end position="81"/>
    </location>
</feature>
<sequence>KENTFNSTESTFESNLEQALAECFIPENPSNFTESREMEGMKNDQDTDHNGKRTQASNSSNRSRSNHQTGKGSNKKGESRVHSPVYLFKTTSGEQLILQIHEAIVQTSTSVLLEIENNARVNEKGFPKESFVVKLLEDSVSNQQEQVEEDNCEFSKKLSFCLGLKFNNVSGDDAELTKCNVKTTTTKKIVELNNAFDFGASGQEILYHPTFVYDAIENYHRDEIENGNFKIPYFETRAGIKIEKFNERHPVILKNQPHSIVVGAPGYKPRGPRLHTPCRYHSRTYRSVDHAVRASESQPCRCSLPVLLTLVSDDGQKMVLLVRRRSNLYWNMEARRSILLKACGLYCSSDVLFTLFLFLHVMIVHSLFGDQSIVSSWKMGRVEVKLGWSRRGQDIVPVPPLFPNLVRPRLYCNTTCWPTRSQQVVLQYKRTPNLLGMLANVLVLGEPVRAKKSCWVVLDHLSEIINDQPNMLAELGGSVHALSS</sequence>
<organism evidence="2 3">
    <name type="scientific">Timema podura</name>
    <name type="common">Walking stick</name>
    <dbReference type="NCBI Taxonomy" id="61482"/>
    <lineage>
        <taxon>Eukaryota</taxon>
        <taxon>Metazoa</taxon>
        <taxon>Ecdysozoa</taxon>
        <taxon>Arthropoda</taxon>
        <taxon>Hexapoda</taxon>
        <taxon>Insecta</taxon>
        <taxon>Pterygota</taxon>
        <taxon>Neoptera</taxon>
        <taxon>Polyneoptera</taxon>
        <taxon>Phasmatodea</taxon>
        <taxon>Timematodea</taxon>
        <taxon>Timematoidea</taxon>
        <taxon>Timematidae</taxon>
        <taxon>Timema</taxon>
    </lineage>
</organism>
<feature type="compositionally biased region" description="Polar residues" evidence="1">
    <location>
        <begin position="1"/>
        <end position="17"/>
    </location>
</feature>
<feature type="compositionally biased region" description="Basic and acidic residues" evidence="1">
    <location>
        <begin position="34"/>
        <end position="51"/>
    </location>
</feature>
<keyword evidence="3" id="KW-1185">Reference proteome</keyword>
<dbReference type="EMBL" id="CAJPIN010000485">
    <property type="protein sequence ID" value="CAG2053565.1"/>
    <property type="molecule type" value="Genomic_DNA"/>
</dbReference>
<evidence type="ECO:0000313" key="3">
    <source>
        <dbReference type="Proteomes" id="UP001153148"/>
    </source>
</evidence>
<comment type="caution">
    <text evidence="2">The sequence shown here is derived from an EMBL/GenBank/DDBJ whole genome shotgun (WGS) entry which is preliminary data.</text>
</comment>
<gene>
    <name evidence="2" type="ORF">TPAB3V08_LOCUS616</name>
</gene>